<reference evidence="3 4" key="1">
    <citation type="submission" date="2019-11" db="EMBL/GenBank/DDBJ databases">
        <title>Draft genome sequence of Labilibaculum sp. strain SYP isolated from Black Sea.</title>
        <authorList>
            <person name="Yadav S."/>
            <person name="Villanueva L."/>
        </authorList>
    </citation>
    <scope>NUCLEOTIDE SEQUENCE [LARGE SCALE GENOMIC DNA]</scope>
    <source>
        <strain evidence="3 4">44</strain>
    </source>
</reference>
<evidence type="ECO:0000313" key="4">
    <source>
        <dbReference type="Proteomes" id="UP000285951"/>
    </source>
</evidence>
<evidence type="ECO:0000256" key="1">
    <source>
        <dbReference type="SAM" id="Phobius"/>
    </source>
</evidence>
<accession>A0A7M4D9A2</accession>
<proteinExistence type="predicted"/>
<dbReference type="AlphaFoldDB" id="A0A7M4D9A2"/>
<dbReference type="RefSeq" id="WP_156196689.1">
    <property type="nucleotide sequence ID" value="NZ_QTZN02000043.1"/>
</dbReference>
<keyword evidence="1" id="KW-0472">Membrane</keyword>
<dbReference type="Proteomes" id="UP000285951">
    <property type="component" value="Unassembled WGS sequence"/>
</dbReference>
<dbReference type="EMBL" id="WOTW01000043">
    <property type="protein sequence ID" value="MUP39231.1"/>
    <property type="molecule type" value="Genomic_DNA"/>
</dbReference>
<reference evidence="2 5" key="2">
    <citation type="submission" date="2019-12" db="EMBL/GenBank/DDBJ databases">
        <title>Draft genome sequence of Labilibaculum sp. strain 44 isolated from deep waters of Black Sea.</title>
        <authorList>
            <person name="Yadav S."/>
            <person name="Villanueva L."/>
        </authorList>
    </citation>
    <scope>NUCLEOTIDE SEQUENCE [LARGE SCALE GENOMIC DNA]</scope>
    <source>
        <strain evidence="2 5">44</strain>
    </source>
</reference>
<keyword evidence="1" id="KW-0812">Transmembrane</keyword>
<dbReference type="OrthoDB" id="1123418at2"/>
<comment type="caution">
    <text evidence="2">The sequence shown here is derived from an EMBL/GenBank/DDBJ whole genome shotgun (WGS) entry which is preliminary data.</text>
</comment>
<sequence length="82" mass="9210">MNKKTVVVVVLSVILFLSVSSVLVINGFPDLTYDWTVESKSILKQYIKLLGFISVMGLVYTLVEGFKKTKPEDQDAENEVIQ</sequence>
<evidence type="ECO:0000313" key="3">
    <source>
        <dbReference type="EMBL" id="MVB08436.1"/>
    </source>
</evidence>
<keyword evidence="1" id="KW-1133">Transmembrane helix</keyword>
<protein>
    <submittedName>
        <fullName evidence="2">Uncharacterized protein</fullName>
    </submittedName>
</protein>
<keyword evidence="4" id="KW-1185">Reference proteome</keyword>
<organism evidence="2 5">
    <name type="scientific">Labilibaculum euxinus</name>
    <dbReference type="NCBI Taxonomy" id="2686357"/>
    <lineage>
        <taxon>Bacteria</taxon>
        <taxon>Pseudomonadati</taxon>
        <taxon>Bacteroidota</taxon>
        <taxon>Bacteroidia</taxon>
        <taxon>Marinilabiliales</taxon>
        <taxon>Marinifilaceae</taxon>
        <taxon>Labilibaculum</taxon>
    </lineage>
</organism>
<feature type="transmembrane region" description="Helical" evidence="1">
    <location>
        <begin position="45"/>
        <end position="63"/>
    </location>
</feature>
<dbReference type="Proteomes" id="UP000462449">
    <property type="component" value="Unassembled WGS sequence"/>
</dbReference>
<name>A0A7M4D9A2_9BACT</name>
<gene>
    <name evidence="3" type="ORF">DWB62_015530</name>
    <name evidence="2" type="ORF">GNY23_15530</name>
</gene>
<evidence type="ECO:0000313" key="5">
    <source>
        <dbReference type="Proteomes" id="UP000462449"/>
    </source>
</evidence>
<evidence type="ECO:0000313" key="2">
    <source>
        <dbReference type="EMBL" id="MUP39231.1"/>
    </source>
</evidence>
<dbReference type="EMBL" id="QTZN02000043">
    <property type="protein sequence ID" value="MVB08436.1"/>
    <property type="molecule type" value="Genomic_DNA"/>
</dbReference>